<gene>
    <name evidence="1" type="ORF">HGM15179_014208</name>
</gene>
<evidence type="ECO:0000313" key="1">
    <source>
        <dbReference type="EMBL" id="TRZ12894.1"/>
    </source>
</evidence>
<dbReference type="AlphaFoldDB" id="A0A8K1G7J3"/>
<sequence length="73" mass="8262">MSDEADRPEGQNAIQSDVDKLRMWAIGNLIKFYKGKYKVLLLGQTEATNQRTQRIIIRASMQKKGTGASTEYV</sequence>
<keyword evidence="2" id="KW-1185">Reference proteome</keyword>
<dbReference type="OrthoDB" id="9170669at2759"/>
<dbReference type="EMBL" id="SWJQ01000556">
    <property type="protein sequence ID" value="TRZ12894.1"/>
    <property type="molecule type" value="Genomic_DNA"/>
</dbReference>
<organism evidence="1 2">
    <name type="scientific">Zosterops borbonicus</name>
    <dbReference type="NCBI Taxonomy" id="364589"/>
    <lineage>
        <taxon>Eukaryota</taxon>
        <taxon>Metazoa</taxon>
        <taxon>Chordata</taxon>
        <taxon>Craniata</taxon>
        <taxon>Vertebrata</taxon>
        <taxon>Euteleostomi</taxon>
        <taxon>Archelosauria</taxon>
        <taxon>Archosauria</taxon>
        <taxon>Dinosauria</taxon>
        <taxon>Saurischia</taxon>
        <taxon>Theropoda</taxon>
        <taxon>Coelurosauria</taxon>
        <taxon>Aves</taxon>
        <taxon>Neognathae</taxon>
        <taxon>Neoaves</taxon>
        <taxon>Telluraves</taxon>
        <taxon>Australaves</taxon>
        <taxon>Passeriformes</taxon>
        <taxon>Sylvioidea</taxon>
        <taxon>Zosteropidae</taxon>
        <taxon>Zosterops</taxon>
    </lineage>
</organism>
<accession>A0A8K1G7J3</accession>
<reference evidence="1" key="1">
    <citation type="submission" date="2019-04" db="EMBL/GenBank/DDBJ databases">
        <title>Genome assembly of Zosterops borbonicus 15179.</title>
        <authorList>
            <person name="Leroy T."/>
            <person name="Anselmetti Y."/>
            <person name="Tilak M.-K."/>
            <person name="Nabholz B."/>
        </authorList>
    </citation>
    <scope>NUCLEOTIDE SEQUENCE</scope>
    <source>
        <strain evidence="1">HGM_15179</strain>
        <tissue evidence="1">Muscle</tissue>
    </source>
</reference>
<proteinExistence type="predicted"/>
<comment type="caution">
    <text evidence="1">The sequence shown here is derived from an EMBL/GenBank/DDBJ whole genome shotgun (WGS) entry which is preliminary data.</text>
</comment>
<evidence type="ECO:0000313" key="2">
    <source>
        <dbReference type="Proteomes" id="UP000796761"/>
    </source>
</evidence>
<dbReference type="Proteomes" id="UP000796761">
    <property type="component" value="Unassembled WGS sequence"/>
</dbReference>
<protein>
    <submittedName>
        <fullName evidence="1">Uncharacterized protein</fullName>
    </submittedName>
</protein>
<name>A0A8K1G7J3_9PASS</name>